<dbReference type="Gene3D" id="3.80.10.10">
    <property type="entry name" value="Ribonuclease Inhibitor"/>
    <property type="match status" value="1"/>
</dbReference>
<feature type="region of interest" description="Disordered" evidence="3">
    <location>
        <begin position="83"/>
        <end position="113"/>
    </location>
</feature>
<evidence type="ECO:0000256" key="3">
    <source>
        <dbReference type="SAM" id="MobiDB-lite"/>
    </source>
</evidence>
<dbReference type="AlphaFoldDB" id="A0A1Y2HQW5"/>
<keyword evidence="2" id="KW-0677">Repeat</keyword>
<evidence type="ECO:0000313" key="5">
    <source>
        <dbReference type="Proteomes" id="UP000193411"/>
    </source>
</evidence>
<organism evidence="4 5">
    <name type="scientific">Catenaria anguillulae PL171</name>
    <dbReference type="NCBI Taxonomy" id="765915"/>
    <lineage>
        <taxon>Eukaryota</taxon>
        <taxon>Fungi</taxon>
        <taxon>Fungi incertae sedis</taxon>
        <taxon>Blastocladiomycota</taxon>
        <taxon>Blastocladiomycetes</taxon>
        <taxon>Blastocladiales</taxon>
        <taxon>Catenariaceae</taxon>
        <taxon>Catenaria</taxon>
    </lineage>
</organism>
<dbReference type="OrthoDB" id="5592404at2759"/>
<dbReference type="InterPro" id="IPR032675">
    <property type="entry name" value="LRR_dom_sf"/>
</dbReference>
<feature type="compositionally biased region" description="Gly residues" evidence="3">
    <location>
        <begin position="383"/>
        <end position="396"/>
    </location>
</feature>
<evidence type="ECO:0000313" key="4">
    <source>
        <dbReference type="EMBL" id="ORZ36987.1"/>
    </source>
</evidence>
<comment type="caution">
    <text evidence="4">The sequence shown here is derived from an EMBL/GenBank/DDBJ whole genome shotgun (WGS) entry which is preliminary data.</text>
</comment>
<dbReference type="InterPro" id="IPR001611">
    <property type="entry name" value="Leu-rich_rpt"/>
</dbReference>
<protein>
    <submittedName>
        <fullName evidence="4">Uncharacterized protein</fullName>
    </submittedName>
</protein>
<name>A0A1Y2HQW5_9FUNG</name>
<accession>A0A1Y2HQW5</accession>
<dbReference type="PROSITE" id="PS51450">
    <property type="entry name" value="LRR"/>
    <property type="match status" value="1"/>
</dbReference>
<dbReference type="InterPro" id="IPR052574">
    <property type="entry name" value="CDIRP"/>
</dbReference>
<dbReference type="PANTHER" id="PTHR47566:SF1">
    <property type="entry name" value="PROTEIN NUD1"/>
    <property type="match status" value="1"/>
</dbReference>
<dbReference type="Proteomes" id="UP000193411">
    <property type="component" value="Unassembled WGS sequence"/>
</dbReference>
<keyword evidence="5" id="KW-1185">Reference proteome</keyword>
<dbReference type="EMBL" id="MCFL01000014">
    <property type="protein sequence ID" value="ORZ36987.1"/>
    <property type="molecule type" value="Genomic_DNA"/>
</dbReference>
<evidence type="ECO:0000256" key="2">
    <source>
        <dbReference type="ARBA" id="ARBA00022737"/>
    </source>
</evidence>
<feature type="compositionally biased region" description="Polar residues" evidence="3">
    <location>
        <begin position="367"/>
        <end position="378"/>
    </location>
</feature>
<reference evidence="4 5" key="1">
    <citation type="submission" date="2016-07" db="EMBL/GenBank/DDBJ databases">
        <title>Pervasive Adenine N6-methylation of Active Genes in Fungi.</title>
        <authorList>
            <consortium name="DOE Joint Genome Institute"/>
            <person name="Mondo S.J."/>
            <person name="Dannebaum R.O."/>
            <person name="Kuo R.C."/>
            <person name="Labutti K."/>
            <person name="Haridas S."/>
            <person name="Kuo A."/>
            <person name="Salamov A."/>
            <person name="Ahrendt S.R."/>
            <person name="Lipzen A."/>
            <person name="Sullivan W."/>
            <person name="Andreopoulos W.B."/>
            <person name="Clum A."/>
            <person name="Lindquist E."/>
            <person name="Daum C."/>
            <person name="Ramamoorthy G.K."/>
            <person name="Gryganskyi A."/>
            <person name="Culley D."/>
            <person name="Magnuson J.K."/>
            <person name="James T.Y."/>
            <person name="O'Malley M.A."/>
            <person name="Stajich J.E."/>
            <person name="Spatafora J.W."/>
            <person name="Visel A."/>
            <person name="Grigoriev I.V."/>
        </authorList>
    </citation>
    <scope>NUCLEOTIDE SEQUENCE [LARGE SCALE GENOMIC DNA]</scope>
    <source>
        <strain evidence="4 5">PL171</strain>
    </source>
</reference>
<dbReference type="STRING" id="765915.A0A1Y2HQW5"/>
<dbReference type="GO" id="GO:1902412">
    <property type="term" value="P:regulation of mitotic cytokinesis"/>
    <property type="evidence" value="ECO:0007669"/>
    <property type="project" value="TreeGrafter"/>
</dbReference>
<evidence type="ECO:0000256" key="1">
    <source>
        <dbReference type="ARBA" id="ARBA00022614"/>
    </source>
</evidence>
<feature type="region of interest" description="Disordered" evidence="3">
    <location>
        <begin position="352"/>
        <end position="504"/>
    </location>
</feature>
<dbReference type="GO" id="GO:0061499">
    <property type="term" value="C:outer plaque of mitotic spindle pole body"/>
    <property type="evidence" value="ECO:0007669"/>
    <property type="project" value="TreeGrafter"/>
</dbReference>
<gene>
    <name evidence="4" type="ORF">BCR44DRAFT_1431240</name>
</gene>
<dbReference type="PANTHER" id="PTHR47566">
    <property type="match status" value="1"/>
</dbReference>
<feature type="compositionally biased region" description="Basic and acidic residues" evidence="3">
    <location>
        <begin position="410"/>
        <end position="419"/>
    </location>
</feature>
<proteinExistence type="predicted"/>
<dbReference type="SUPFAM" id="SSF52058">
    <property type="entry name" value="L domain-like"/>
    <property type="match status" value="1"/>
</dbReference>
<dbReference type="GO" id="GO:0035591">
    <property type="term" value="F:signaling adaptor activity"/>
    <property type="evidence" value="ECO:0007669"/>
    <property type="project" value="TreeGrafter"/>
</dbReference>
<keyword evidence="1" id="KW-0433">Leucine-rich repeat</keyword>
<dbReference type="GO" id="GO:0031028">
    <property type="term" value="P:septation initiation signaling"/>
    <property type="evidence" value="ECO:0007669"/>
    <property type="project" value="TreeGrafter"/>
</dbReference>
<dbReference type="Pfam" id="PF13855">
    <property type="entry name" value="LRR_8"/>
    <property type="match status" value="1"/>
</dbReference>
<feature type="region of interest" description="Disordered" evidence="3">
    <location>
        <begin position="521"/>
        <end position="561"/>
    </location>
</feature>
<sequence>MPNLHVLNLDNNALMGPMPGGHAAVVELSVLDNMIELFDARMWPAVKRVELGGNKVTRVELEAVDQVEYVGLARQAHMDARLVRGGGGGHGGRTRAASGSMGTGRPRRTSAVADEELDEETLRLLAPERANHEDEPHLLDFTDLQPVSRLNLSGNVLPSLDRFVHMYQLVHLNLAGCGLRSLPARFARHVPALRVLDLAQNCLQDISPLCKLTRLRWLSLRGNDVADFFHAVGYLAHLTRLEWLDLRQNPLTGLFYPNLVSAGAANGTGGSTSRQETTTNDEEWAGIDAEYQRSLNDSTVVKRACYRTSLLFHLRASLQVLDRLHISEQERINVPAKYARMEKSLAGIMTGSAGGGGSMRNVGGASLSTKTSATNTPASRMIGVGGGSVTPSGGGTQRQVPQPPRALTPIDRRATESPRSHPPPLASPLAPTMVHQQHHTLPVPSLGSNYAPSGPIDEASKLAPASSSPVRTDNDNGGGFKSPNPPAPSGGSSNSMQASWVQQYGDLTSETEILREIHQLTASERGRKLSSSSPGRYRLEQEGGSVASPTSTVIRPLAHRH</sequence>